<evidence type="ECO:0000313" key="2">
    <source>
        <dbReference type="Proteomes" id="UP001140206"/>
    </source>
</evidence>
<dbReference type="AlphaFoldDB" id="A0AAV8D4D8"/>
<evidence type="ECO:0000313" key="1">
    <source>
        <dbReference type="EMBL" id="KAJ4762031.1"/>
    </source>
</evidence>
<dbReference type="PANTHER" id="PTHR33882:SF2">
    <property type="entry name" value="EXPRESSED PROTEIN"/>
    <property type="match status" value="1"/>
</dbReference>
<keyword evidence="2" id="KW-1185">Reference proteome</keyword>
<dbReference type="EMBL" id="JAMFTS010000004">
    <property type="protein sequence ID" value="KAJ4762031.1"/>
    <property type="molecule type" value="Genomic_DNA"/>
</dbReference>
<dbReference type="PANTHER" id="PTHR33882">
    <property type="entry name" value="PATHOGENIC TYPE III EFFECTOR AVIRULENCE FACTOR AVR AVRRPT-CLEAVAGE: CLEAVAGE SITE PROTEIN"/>
    <property type="match status" value="1"/>
</dbReference>
<gene>
    <name evidence="1" type="ORF">LUZ62_072406</name>
</gene>
<accession>A0AAV8D4D8</accession>
<organism evidence="1 2">
    <name type="scientific">Rhynchospora pubera</name>
    <dbReference type="NCBI Taxonomy" id="906938"/>
    <lineage>
        <taxon>Eukaryota</taxon>
        <taxon>Viridiplantae</taxon>
        <taxon>Streptophyta</taxon>
        <taxon>Embryophyta</taxon>
        <taxon>Tracheophyta</taxon>
        <taxon>Spermatophyta</taxon>
        <taxon>Magnoliopsida</taxon>
        <taxon>Liliopsida</taxon>
        <taxon>Poales</taxon>
        <taxon>Cyperaceae</taxon>
        <taxon>Cyperoideae</taxon>
        <taxon>Rhynchosporeae</taxon>
        <taxon>Rhynchospora</taxon>
    </lineage>
</organism>
<reference evidence="1" key="1">
    <citation type="submission" date="2022-08" db="EMBL/GenBank/DDBJ databases">
        <authorList>
            <person name="Marques A."/>
        </authorList>
    </citation>
    <scope>NUCLEOTIDE SEQUENCE</scope>
    <source>
        <strain evidence="1">RhyPub2mFocal</strain>
        <tissue evidence="1">Leaves</tissue>
    </source>
</reference>
<protein>
    <submittedName>
        <fullName evidence="1">Sorbin/SH3 domain protein</fullName>
    </submittedName>
</protein>
<name>A0AAV8D4D8_9POAL</name>
<dbReference type="Proteomes" id="UP001140206">
    <property type="component" value="Chromosome 4"/>
</dbReference>
<proteinExistence type="predicted"/>
<comment type="caution">
    <text evidence="1">The sequence shown here is derived from an EMBL/GenBank/DDBJ whole genome shotgun (WGS) entry which is preliminary data.</text>
</comment>
<sequence>MDTATEDKSWVSVPEFGEWDKRKGVYMRDYSGHFAMMRSVRRYRKKLLSWTSIGNGDELVEQSSKPVKHPEHYRHVSDFDASGNSRRFNNRTRKSTATFSVVLVAETCYIDGCFPSKNHRKHVNLFCLQFEDWYKIDDPSGLFMVLNLFFSYEGIDNFFLLISCRSCCIVKA</sequence>